<comment type="caution">
    <text evidence="2">The sequence shown here is derived from an EMBL/GenBank/DDBJ whole genome shotgun (WGS) entry which is preliminary data.</text>
</comment>
<keyword evidence="1" id="KW-0812">Transmembrane</keyword>
<dbReference type="AlphaFoldDB" id="A0A8J5WJM6"/>
<accession>A0A8J5WJM6</accession>
<keyword evidence="1" id="KW-0472">Membrane</keyword>
<name>A0A8J5WJM6_ZIZPA</name>
<feature type="transmembrane region" description="Helical" evidence="1">
    <location>
        <begin position="40"/>
        <end position="58"/>
    </location>
</feature>
<gene>
    <name evidence="2" type="ORF">GUJ93_ZPchr0011g26952</name>
</gene>
<evidence type="ECO:0000313" key="2">
    <source>
        <dbReference type="EMBL" id="KAG8089721.1"/>
    </source>
</evidence>
<reference evidence="2" key="1">
    <citation type="journal article" date="2021" name="bioRxiv">
        <title>Whole Genome Assembly and Annotation of Northern Wild Rice, Zizania palustris L., Supports a Whole Genome Duplication in the Zizania Genus.</title>
        <authorList>
            <person name="Haas M."/>
            <person name="Kono T."/>
            <person name="Macchietto M."/>
            <person name="Millas R."/>
            <person name="McGilp L."/>
            <person name="Shao M."/>
            <person name="Duquette J."/>
            <person name="Hirsch C.N."/>
            <person name="Kimball J."/>
        </authorList>
    </citation>
    <scope>NUCLEOTIDE SEQUENCE</scope>
    <source>
        <tissue evidence="2">Fresh leaf tissue</tissue>
    </source>
</reference>
<dbReference type="Proteomes" id="UP000729402">
    <property type="component" value="Unassembled WGS sequence"/>
</dbReference>
<sequence>MCIYRIIVKAGVQPKQGIKLVLPLSPLYSNLQPLFHGTKVNCLTLLLATVTTYVALVLPPTITVVNKNTKIYQRLSRKPFQPLIRLAGSKGLSKCSVLSNSTWSDWKALVLPLIFLCTIPNKLYITKS</sequence>
<reference evidence="2" key="2">
    <citation type="submission" date="2021-02" db="EMBL/GenBank/DDBJ databases">
        <authorList>
            <person name="Kimball J.A."/>
            <person name="Haas M.W."/>
            <person name="Macchietto M."/>
            <person name="Kono T."/>
            <person name="Duquette J."/>
            <person name="Shao M."/>
        </authorList>
    </citation>
    <scope>NUCLEOTIDE SEQUENCE</scope>
    <source>
        <tissue evidence="2">Fresh leaf tissue</tissue>
    </source>
</reference>
<keyword evidence="1" id="KW-1133">Transmembrane helix</keyword>
<protein>
    <submittedName>
        <fullName evidence="2">Uncharacterized protein</fullName>
    </submittedName>
</protein>
<organism evidence="2 3">
    <name type="scientific">Zizania palustris</name>
    <name type="common">Northern wild rice</name>
    <dbReference type="NCBI Taxonomy" id="103762"/>
    <lineage>
        <taxon>Eukaryota</taxon>
        <taxon>Viridiplantae</taxon>
        <taxon>Streptophyta</taxon>
        <taxon>Embryophyta</taxon>
        <taxon>Tracheophyta</taxon>
        <taxon>Spermatophyta</taxon>
        <taxon>Magnoliopsida</taxon>
        <taxon>Liliopsida</taxon>
        <taxon>Poales</taxon>
        <taxon>Poaceae</taxon>
        <taxon>BOP clade</taxon>
        <taxon>Oryzoideae</taxon>
        <taxon>Oryzeae</taxon>
        <taxon>Zizaniinae</taxon>
        <taxon>Zizania</taxon>
    </lineage>
</organism>
<evidence type="ECO:0000313" key="3">
    <source>
        <dbReference type="Proteomes" id="UP000729402"/>
    </source>
</evidence>
<dbReference type="EMBL" id="JAAALK010000081">
    <property type="protein sequence ID" value="KAG8089721.1"/>
    <property type="molecule type" value="Genomic_DNA"/>
</dbReference>
<keyword evidence="3" id="KW-1185">Reference proteome</keyword>
<proteinExistence type="predicted"/>
<evidence type="ECO:0000256" key="1">
    <source>
        <dbReference type="SAM" id="Phobius"/>
    </source>
</evidence>
<feature type="transmembrane region" description="Helical" evidence="1">
    <location>
        <begin position="106"/>
        <end position="125"/>
    </location>
</feature>